<gene>
    <name evidence="2" type="ORF">H9642_16580</name>
</gene>
<sequence length="74" mass="8323">MSQNPQRMPLMRSSDSISATDQPTQHKQPRITHAPILGQSLEKSAVSAEWAGVFGVFLQLRYALKGTRFNHVHH</sequence>
<keyword evidence="3" id="KW-1185">Reference proteome</keyword>
<name>A0ABR8TT79_9PSED</name>
<proteinExistence type="predicted"/>
<reference evidence="2 3" key="1">
    <citation type="submission" date="2020-08" db="EMBL/GenBank/DDBJ databases">
        <title>A Genomic Blueprint of the Chicken Gut Microbiome.</title>
        <authorList>
            <person name="Gilroy R."/>
            <person name="Ravi A."/>
            <person name="Getino M."/>
            <person name="Pursley I."/>
            <person name="Horton D.L."/>
            <person name="Alikhan N.-F."/>
            <person name="Baker D."/>
            <person name="Gharbi K."/>
            <person name="Hall N."/>
            <person name="Watson M."/>
            <person name="Adriaenssens E.M."/>
            <person name="Foster-Nyarko E."/>
            <person name="Jarju S."/>
            <person name="Secka A."/>
            <person name="Antonio M."/>
            <person name="Oren A."/>
            <person name="Chaudhuri R."/>
            <person name="La Ragione R.M."/>
            <person name="Hildebrand F."/>
            <person name="Pallen M.J."/>
        </authorList>
    </citation>
    <scope>NUCLEOTIDE SEQUENCE [LARGE SCALE GENOMIC DNA]</scope>
    <source>
        <strain evidence="2 3">Sa2CUA2</strain>
    </source>
</reference>
<feature type="region of interest" description="Disordered" evidence="1">
    <location>
        <begin position="1"/>
        <end position="35"/>
    </location>
</feature>
<feature type="compositionally biased region" description="Polar residues" evidence="1">
    <location>
        <begin position="13"/>
        <end position="26"/>
    </location>
</feature>
<evidence type="ECO:0000313" key="2">
    <source>
        <dbReference type="EMBL" id="MBD7978799.1"/>
    </source>
</evidence>
<dbReference type="EMBL" id="JACSQG010000013">
    <property type="protein sequence ID" value="MBD7978799.1"/>
    <property type="molecule type" value="Genomic_DNA"/>
</dbReference>
<evidence type="ECO:0000313" key="3">
    <source>
        <dbReference type="Proteomes" id="UP000611945"/>
    </source>
</evidence>
<organism evidence="2 3">
    <name type="scientific">Serpens gallinarum</name>
    <dbReference type="NCBI Taxonomy" id="2763075"/>
    <lineage>
        <taxon>Bacteria</taxon>
        <taxon>Pseudomonadati</taxon>
        <taxon>Pseudomonadota</taxon>
        <taxon>Gammaproteobacteria</taxon>
        <taxon>Pseudomonadales</taxon>
        <taxon>Pseudomonadaceae</taxon>
        <taxon>Pseudomonas</taxon>
    </lineage>
</organism>
<comment type="caution">
    <text evidence="2">The sequence shown here is derived from an EMBL/GenBank/DDBJ whole genome shotgun (WGS) entry which is preliminary data.</text>
</comment>
<dbReference type="Proteomes" id="UP000611945">
    <property type="component" value="Unassembled WGS sequence"/>
</dbReference>
<protein>
    <submittedName>
        <fullName evidence="2">Uncharacterized protein</fullName>
    </submittedName>
</protein>
<evidence type="ECO:0000256" key="1">
    <source>
        <dbReference type="SAM" id="MobiDB-lite"/>
    </source>
</evidence>
<accession>A0ABR8TT79</accession>